<dbReference type="Proteomes" id="UP000615026">
    <property type="component" value="Unassembled WGS sequence"/>
</dbReference>
<dbReference type="PROSITE" id="PS51257">
    <property type="entry name" value="PROKAR_LIPOPROTEIN"/>
    <property type="match status" value="1"/>
</dbReference>
<feature type="region of interest" description="Disordered" evidence="1">
    <location>
        <begin position="26"/>
        <end position="56"/>
    </location>
</feature>
<dbReference type="RefSeq" id="WP_193994159.1">
    <property type="nucleotide sequence ID" value="NZ_JADEXP010000149.1"/>
</dbReference>
<evidence type="ECO:0000256" key="2">
    <source>
        <dbReference type="SAM" id="SignalP"/>
    </source>
</evidence>
<sequence>MHRVLYLLLVLMAACGAAPEIVTDPVSSASSAANPDTSLSEPLVEPTAADSASPTDADGLPVADLVSVAVTGEAGNYTFAVTLSSTDTGCEQYANWWEVADAKTGELLYRRILAHSHTNEQPFTRSGGPIPIAPNQSVIIRGHMGGVHSHYGGQVLGGSVEAGFKPVTDSLDSLESVEPLPTACAF</sequence>
<evidence type="ECO:0000313" key="4">
    <source>
        <dbReference type="Proteomes" id="UP000615026"/>
    </source>
</evidence>
<feature type="chain" id="PRO_5037265120" evidence="2">
    <location>
        <begin position="18"/>
        <end position="186"/>
    </location>
</feature>
<organism evidence="3 4">
    <name type="scientific">Leptolyngbya cf. ectocarpi LEGE 11479</name>
    <dbReference type="NCBI Taxonomy" id="1828722"/>
    <lineage>
        <taxon>Bacteria</taxon>
        <taxon>Bacillati</taxon>
        <taxon>Cyanobacteriota</taxon>
        <taxon>Cyanophyceae</taxon>
        <taxon>Leptolyngbyales</taxon>
        <taxon>Leptolyngbyaceae</taxon>
        <taxon>Leptolyngbya group</taxon>
        <taxon>Leptolyngbya</taxon>
    </lineage>
</organism>
<reference evidence="3" key="1">
    <citation type="submission" date="2020-10" db="EMBL/GenBank/DDBJ databases">
        <authorList>
            <person name="Castelo-Branco R."/>
            <person name="Eusebio N."/>
            <person name="Adriana R."/>
            <person name="Vieira A."/>
            <person name="Brugerolle De Fraissinette N."/>
            <person name="Rezende De Castro R."/>
            <person name="Schneider M.P."/>
            <person name="Vasconcelos V."/>
            <person name="Leao P.N."/>
        </authorList>
    </citation>
    <scope>NUCLEOTIDE SEQUENCE</scope>
    <source>
        <strain evidence="3">LEGE 11479</strain>
    </source>
</reference>
<evidence type="ECO:0000256" key="1">
    <source>
        <dbReference type="SAM" id="MobiDB-lite"/>
    </source>
</evidence>
<feature type="signal peptide" evidence="2">
    <location>
        <begin position="1"/>
        <end position="17"/>
    </location>
</feature>
<evidence type="ECO:0000313" key="3">
    <source>
        <dbReference type="EMBL" id="MBE9068210.1"/>
    </source>
</evidence>
<dbReference type="AlphaFoldDB" id="A0A929F6J0"/>
<proteinExistence type="predicted"/>
<protein>
    <submittedName>
        <fullName evidence="3">Uncharacterized protein</fullName>
    </submittedName>
</protein>
<accession>A0A929F6J0</accession>
<feature type="compositionally biased region" description="Polar residues" evidence="1">
    <location>
        <begin position="26"/>
        <end position="40"/>
    </location>
</feature>
<keyword evidence="4" id="KW-1185">Reference proteome</keyword>
<name>A0A929F6J0_LEPEC</name>
<keyword evidence="2" id="KW-0732">Signal</keyword>
<feature type="compositionally biased region" description="Low complexity" evidence="1">
    <location>
        <begin position="46"/>
        <end position="56"/>
    </location>
</feature>
<dbReference type="EMBL" id="JADEXP010000149">
    <property type="protein sequence ID" value="MBE9068210.1"/>
    <property type="molecule type" value="Genomic_DNA"/>
</dbReference>
<gene>
    <name evidence="3" type="ORF">IQ260_16285</name>
</gene>
<comment type="caution">
    <text evidence="3">The sequence shown here is derived from an EMBL/GenBank/DDBJ whole genome shotgun (WGS) entry which is preliminary data.</text>
</comment>